<keyword evidence="4 6" id="KW-0413">Isomerase</keyword>
<evidence type="ECO:0000256" key="2">
    <source>
        <dbReference type="ARBA" id="ARBA00013194"/>
    </source>
</evidence>
<feature type="domain" description="PPIase cyclophilin-type" evidence="5">
    <location>
        <begin position="96"/>
        <end position="263"/>
    </location>
</feature>
<evidence type="ECO:0000313" key="6">
    <source>
        <dbReference type="EMBL" id="CTR08512.1"/>
    </source>
</evidence>
<dbReference type="Gene3D" id="2.40.100.10">
    <property type="entry name" value="Cyclophilin-like"/>
    <property type="match status" value="1"/>
</dbReference>
<dbReference type="SUPFAM" id="SSF50891">
    <property type="entry name" value="Cyclophilin-like"/>
    <property type="match status" value="1"/>
</dbReference>
<comment type="catalytic activity">
    <reaction evidence="1">
        <text>[protein]-peptidylproline (omega=180) = [protein]-peptidylproline (omega=0)</text>
        <dbReference type="Rhea" id="RHEA:16237"/>
        <dbReference type="Rhea" id="RHEA-COMP:10747"/>
        <dbReference type="Rhea" id="RHEA-COMP:10748"/>
        <dbReference type="ChEBI" id="CHEBI:83833"/>
        <dbReference type="ChEBI" id="CHEBI:83834"/>
        <dbReference type="EC" id="5.2.1.8"/>
    </reaction>
</comment>
<dbReference type="PROSITE" id="PS50072">
    <property type="entry name" value="CSA_PPIASE_2"/>
    <property type="match status" value="1"/>
</dbReference>
<dbReference type="STRING" id="5286.A0A0K3CIN9"/>
<protein>
    <recommendedName>
        <fullName evidence="2">peptidylprolyl isomerase</fullName>
        <ecNumber evidence="2">5.2.1.8</ecNumber>
    </recommendedName>
</protein>
<dbReference type="EC" id="5.2.1.8" evidence="2"/>
<gene>
    <name evidence="6" type="primary">FGENESH: predicted gene_8.228</name>
    <name evidence="6" type="ORF">BN2166_0043730</name>
</gene>
<organism evidence="6 7">
    <name type="scientific">Rhodotorula toruloides</name>
    <name type="common">Yeast</name>
    <name type="synonym">Rhodosporidium toruloides</name>
    <dbReference type="NCBI Taxonomy" id="5286"/>
    <lineage>
        <taxon>Eukaryota</taxon>
        <taxon>Fungi</taxon>
        <taxon>Dikarya</taxon>
        <taxon>Basidiomycota</taxon>
        <taxon>Pucciniomycotina</taxon>
        <taxon>Microbotryomycetes</taxon>
        <taxon>Sporidiobolales</taxon>
        <taxon>Sporidiobolaceae</taxon>
        <taxon>Rhodotorula</taxon>
    </lineage>
</organism>
<keyword evidence="3" id="KW-0697">Rotamase</keyword>
<dbReference type="GO" id="GO:0016018">
    <property type="term" value="F:cyclosporin A binding"/>
    <property type="evidence" value="ECO:0007669"/>
    <property type="project" value="TreeGrafter"/>
</dbReference>
<dbReference type="OMA" id="PIHRIAK"/>
<accession>A0A0K3CIN9</accession>
<evidence type="ECO:0000256" key="3">
    <source>
        <dbReference type="ARBA" id="ARBA00023110"/>
    </source>
</evidence>
<dbReference type="InterPro" id="IPR002130">
    <property type="entry name" value="Cyclophilin-type_PPIase_dom"/>
</dbReference>
<evidence type="ECO:0000256" key="4">
    <source>
        <dbReference type="ARBA" id="ARBA00023235"/>
    </source>
</evidence>
<sequence>MSGFRCWISFAAGDSQAYETALRRYQELVKWLGENGAKYGLAGKLEDLDDAGRETLTAVYEGDTKISLQPSDLSPPSSLLLPRLSFTVSSAPGLKKTTANFLALLTDEKKLISKRPPNPPLRYKGNRVFRIEEGFVAQTGDVTRQDGSGGESIYGGSFNDEKDGLKMPFQLGTIAMANSGKSCELAAFLSSHLAHATDDYAPQFFVTLASDPVKLKKLTGKYVAFGQADLGDDETKRCLDRLNQLADGKGGTTVPVWIEDCNIAQ</sequence>
<dbReference type="InterPro" id="IPR029000">
    <property type="entry name" value="Cyclophilin-like_dom_sf"/>
</dbReference>
<dbReference type="AlphaFoldDB" id="A0A0K3CIN9"/>
<proteinExistence type="predicted"/>
<evidence type="ECO:0000313" key="7">
    <source>
        <dbReference type="Proteomes" id="UP000199069"/>
    </source>
</evidence>
<dbReference type="EMBL" id="CWKI01000008">
    <property type="protein sequence ID" value="CTR08512.1"/>
    <property type="molecule type" value="Genomic_DNA"/>
</dbReference>
<evidence type="ECO:0000259" key="5">
    <source>
        <dbReference type="PROSITE" id="PS50072"/>
    </source>
</evidence>
<dbReference type="PANTHER" id="PTHR11071">
    <property type="entry name" value="PEPTIDYL-PROLYL CIS-TRANS ISOMERASE"/>
    <property type="match status" value="1"/>
</dbReference>
<dbReference type="Pfam" id="PF00160">
    <property type="entry name" value="Pro_isomerase"/>
    <property type="match status" value="1"/>
</dbReference>
<dbReference type="GO" id="GO:0006457">
    <property type="term" value="P:protein folding"/>
    <property type="evidence" value="ECO:0007669"/>
    <property type="project" value="TreeGrafter"/>
</dbReference>
<keyword evidence="7" id="KW-1185">Reference proteome</keyword>
<evidence type="ECO:0000256" key="1">
    <source>
        <dbReference type="ARBA" id="ARBA00000971"/>
    </source>
</evidence>
<dbReference type="GO" id="GO:0005737">
    <property type="term" value="C:cytoplasm"/>
    <property type="evidence" value="ECO:0007669"/>
    <property type="project" value="TreeGrafter"/>
</dbReference>
<dbReference type="GO" id="GO:0003755">
    <property type="term" value="F:peptidyl-prolyl cis-trans isomerase activity"/>
    <property type="evidence" value="ECO:0007669"/>
    <property type="project" value="UniProtKB-KW"/>
</dbReference>
<dbReference type="Proteomes" id="UP000199069">
    <property type="component" value="Unassembled WGS sequence"/>
</dbReference>
<dbReference type="PANTHER" id="PTHR11071:SF561">
    <property type="entry name" value="PEPTIDYL-PROLYL CIS-TRANS ISOMERASE D-RELATED"/>
    <property type="match status" value="1"/>
</dbReference>
<name>A0A0K3CIN9_RHOTO</name>
<reference evidence="6 7" key="1">
    <citation type="submission" date="2015-07" db="EMBL/GenBank/DDBJ databases">
        <authorList>
            <person name="Cajimat M.N.B."/>
            <person name="Milazzo M.L."/>
            <person name="Fulhorst C.F."/>
        </authorList>
    </citation>
    <scope>NUCLEOTIDE SEQUENCE [LARGE SCALE GENOMIC DNA]</scope>
    <source>
        <strain evidence="6">Single colony</strain>
    </source>
</reference>